<dbReference type="OrthoDB" id="3903581at2759"/>
<reference evidence="2" key="1">
    <citation type="journal article" date="2020" name="Stud. Mycol.">
        <title>101 Dothideomycetes genomes: a test case for predicting lifestyles and emergence of pathogens.</title>
        <authorList>
            <person name="Haridas S."/>
            <person name="Albert R."/>
            <person name="Binder M."/>
            <person name="Bloem J."/>
            <person name="Labutti K."/>
            <person name="Salamov A."/>
            <person name="Andreopoulos B."/>
            <person name="Baker S."/>
            <person name="Barry K."/>
            <person name="Bills G."/>
            <person name="Bluhm B."/>
            <person name="Cannon C."/>
            <person name="Castanera R."/>
            <person name="Culley D."/>
            <person name="Daum C."/>
            <person name="Ezra D."/>
            <person name="Gonzalez J."/>
            <person name="Henrissat B."/>
            <person name="Kuo A."/>
            <person name="Liang C."/>
            <person name="Lipzen A."/>
            <person name="Lutzoni F."/>
            <person name="Magnuson J."/>
            <person name="Mondo S."/>
            <person name="Nolan M."/>
            <person name="Ohm R."/>
            <person name="Pangilinan J."/>
            <person name="Park H.-J."/>
            <person name="Ramirez L."/>
            <person name="Alfaro M."/>
            <person name="Sun H."/>
            <person name="Tritt A."/>
            <person name="Yoshinaga Y."/>
            <person name="Zwiers L.-H."/>
            <person name="Turgeon B."/>
            <person name="Goodwin S."/>
            <person name="Spatafora J."/>
            <person name="Crous P."/>
            <person name="Grigoriev I."/>
        </authorList>
    </citation>
    <scope>NUCLEOTIDE SEQUENCE</scope>
    <source>
        <strain evidence="2">CBS 161.51</strain>
    </source>
</reference>
<protein>
    <submittedName>
        <fullName evidence="2">Uncharacterized protein</fullName>
    </submittedName>
</protein>
<feature type="compositionally biased region" description="Low complexity" evidence="1">
    <location>
        <begin position="733"/>
        <end position="744"/>
    </location>
</feature>
<dbReference type="EMBL" id="ML976065">
    <property type="protein sequence ID" value="KAF1940293.1"/>
    <property type="molecule type" value="Genomic_DNA"/>
</dbReference>
<feature type="region of interest" description="Disordered" evidence="1">
    <location>
        <begin position="628"/>
        <end position="684"/>
    </location>
</feature>
<sequence>MQQPGTMTTQQHAQTAFWGCSTETSHTEAIAEGATSTQQAALSLFESVVTSYPPVLESVLAQISTATLLDLYHTSHHLRAFLRTYPLAWKTLSFRLPQPAVSVGSPGNETPENRERQSKAYSFDALLKQIISPNGTRLTSLDLCNTAVTGIALVGSVLAPRIDVLQHLSVRGCKNVSIKYHIVPFLEPYTLKDTPWMQKDLALKSLYTYRCRHHRRRPYLPSSLIRRDSDSDPTHQLIEICHQLGVWTDTAWCPSPGGRCFRRKDYHAGRAGPQNMEVWVPFDRLWRSSNRIGPVEGTTKLGNHDGRLWEIAETGQDGEPLGPEGGDCAGEGKHVPTHLRKSHCAFVENVKCTQCDDVILERCESCSVRMHCMGCRKTLCASCAFNRPILRKRVKTRHFADLAFGNSSTFGSTLGQASASSPSLEDRDREEKMERNRFWWAAGAARSPNLMNESAHDDDSSDSEDGGNMNNGMPVMPANREPPKLNMHWCCLEPIFSGGGGIAVLGSGLGGRGADKIRAAPLPRTHEFEDPDFSNTLRPVDYIRELKNNGLYEYVLGEDVDILSYLKQDTLDLQQQTCPRGLCNDCYRSFRWKVSCRTCKNPICKEHDFRALKVRKCGYRELKTEREHVRAHNEPPQRLVIPDFNPNRTGTPDPERTPTASSSHMDFYSTADNESESSETPMSQSQILLAPFTLSSADVSATTPFNSISTSDPFQLATSLSFVPVSSSRPRSFSVSGVRGRPSGSWPPNSPRVPINPITNPLPLPCNPRHPVQWEGCGAYFCNWPRPVGDNRPQCPAIIKECVECLVLVCDQCDASSLSCTCTFCKANYHCPTCTRKPHVRAKCRLQAEIKEEKETELRLKAKKEKDKEERGQADELADAMNEFFAGVYDDNSSAANTMPADRPSISSMHELPIPNLDSITVTTEFGVIQEPANVTTVSASGPSPYHHAYAHFNDDENNVEMTEDLHEEIHSVQQGMPHVHMSAHIIHLPVEVEPEHVQDEEDEAEDINDTGEEADIDTDGAEVNDADAETLFIEEFADEIMGEGTLTPTTTIAV</sequence>
<organism evidence="2 3">
    <name type="scientific">Clathrospora elynae</name>
    <dbReference type="NCBI Taxonomy" id="706981"/>
    <lineage>
        <taxon>Eukaryota</taxon>
        <taxon>Fungi</taxon>
        <taxon>Dikarya</taxon>
        <taxon>Ascomycota</taxon>
        <taxon>Pezizomycotina</taxon>
        <taxon>Dothideomycetes</taxon>
        <taxon>Pleosporomycetidae</taxon>
        <taxon>Pleosporales</taxon>
        <taxon>Diademaceae</taxon>
        <taxon>Clathrospora</taxon>
    </lineage>
</organism>
<gene>
    <name evidence="2" type="ORF">EJ02DRAFT_406762</name>
</gene>
<evidence type="ECO:0000256" key="1">
    <source>
        <dbReference type="SAM" id="MobiDB-lite"/>
    </source>
</evidence>
<feature type="region of interest" description="Disordered" evidence="1">
    <location>
        <begin position="733"/>
        <end position="752"/>
    </location>
</feature>
<feature type="region of interest" description="Disordered" evidence="1">
    <location>
        <begin position="450"/>
        <end position="477"/>
    </location>
</feature>
<dbReference type="AlphaFoldDB" id="A0A6A5SJI6"/>
<keyword evidence="3" id="KW-1185">Reference proteome</keyword>
<evidence type="ECO:0000313" key="3">
    <source>
        <dbReference type="Proteomes" id="UP000800038"/>
    </source>
</evidence>
<evidence type="ECO:0000313" key="2">
    <source>
        <dbReference type="EMBL" id="KAF1940293.1"/>
    </source>
</evidence>
<accession>A0A6A5SJI6</accession>
<dbReference type="Proteomes" id="UP000800038">
    <property type="component" value="Unassembled WGS sequence"/>
</dbReference>
<name>A0A6A5SJI6_9PLEO</name>
<proteinExistence type="predicted"/>